<sequence length="177" mass="18974">WQLHRANAHDNTIACGVGDCPQMFTPAQVEELAFHRRRHLNLGTEEPSRKKKRAEDEGDGTGQELGVDPASISAPRLQAAVHPQVEKERTEVGGDGTGQELGVDPASISTPQLQAAVHPREEREAANGDQPQVRGLKAGSAEPVLGLTAEEIENLLGGADLGDIDDHIDVDLLLNFD</sequence>
<feature type="non-terminal residue" evidence="2">
    <location>
        <position position="1"/>
    </location>
</feature>
<feature type="region of interest" description="Disordered" evidence="1">
    <location>
        <begin position="39"/>
        <end position="108"/>
    </location>
</feature>
<proteinExistence type="predicted"/>
<comment type="caution">
    <text evidence="2">The sequence shown here is derived from an EMBL/GenBank/DDBJ whole genome shotgun (WGS) entry which is preliminary data.</text>
</comment>
<dbReference type="EMBL" id="CAIIXF020000007">
    <property type="protein sequence ID" value="CAH1787984.1"/>
    <property type="molecule type" value="Genomic_DNA"/>
</dbReference>
<reference evidence="2" key="1">
    <citation type="submission" date="2022-03" db="EMBL/GenBank/DDBJ databases">
        <authorList>
            <person name="Martin C."/>
        </authorList>
    </citation>
    <scope>NUCLEOTIDE SEQUENCE</scope>
</reference>
<gene>
    <name evidence="2" type="ORF">OFUS_LOCUS13596</name>
</gene>
<name>A0A8S4P428_OWEFU</name>
<dbReference type="AlphaFoldDB" id="A0A8S4P428"/>
<protein>
    <submittedName>
        <fullName evidence="2">Uncharacterized protein</fullName>
    </submittedName>
</protein>
<evidence type="ECO:0000313" key="3">
    <source>
        <dbReference type="Proteomes" id="UP000749559"/>
    </source>
</evidence>
<organism evidence="2 3">
    <name type="scientific">Owenia fusiformis</name>
    <name type="common">Polychaete worm</name>
    <dbReference type="NCBI Taxonomy" id="6347"/>
    <lineage>
        <taxon>Eukaryota</taxon>
        <taxon>Metazoa</taxon>
        <taxon>Spiralia</taxon>
        <taxon>Lophotrochozoa</taxon>
        <taxon>Annelida</taxon>
        <taxon>Polychaeta</taxon>
        <taxon>Sedentaria</taxon>
        <taxon>Canalipalpata</taxon>
        <taxon>Sabellida</taxon>
        <taxon>Oweniida</taxon>
        <taxon>Oweniidae</taxon>
        <taxon>Owenia</taxon>
    </lineage>
</organism>
<evidence type="ECO:0000256" key="1">
    <source>
        <dbReference type="SAM" id="MobiDB-lite"/>
    </source>
</evidence>
<dbReference type="Proteomes" id="UP000749559">
    <property type="component" value="Unassembled WGS sequence"/>
</dbReference>
<accession>A0A8S4P428</accession>
<evidence type="ECO:0000313" key="2">
    <source>
        <dbReference type="EMBL" id="CAH1787984.1"/>
    </source>
</evidence>
<keyword evidence="3" id="KW-1185">Reference proteome</keyword>